<dbReference type="SUPFAM" id="SSF57535">
    <property type="entry name" value="Complement control module/SCR domain"/>
    <property type="match status" value="1"/>
</dbReference>
<gene>
    <name evidence="5" type="primary">Hypp225</name>
    <name evidence="5" type="ORF">BLAG_LOCUS784</name>
</gene>
<sequence length="103" mass="11461">MSYRVVLILVLVTALASESDALFFFGLRSDCAVQPYVYGTLQYGCRYPYTNGDTCYFRCFPGFVPVSGNAPFVARTCQADATWSGETFRCHRGFGGFFFAGKK</sequence>
<evidence type="ECO:0000256" key="3">
    <source>
        <dbReference type="SAM" id="SignalP"/>
    </source>
</evidence>
<dbReference type="Gene3D" id="2.10.70.10">
    <property type="entry name" value="Complement Module, domain 1"/>
    <property type="match status" value="1"/>
</dbReference>
<protein>
    <submittedName>
        <fullName evidence="5">Hypp225 protein</fullName>
    </submittedName>
</protein>
<accession>A0A8J9V862</accession>
<evidence type="ECO:0000259" key="4">
    <source>
        <dbReference type="PROSITE" id="PS50923"/>
    </source>
</evidence>
<evidence type="ECO:0000313" key="6">
    <source>
        <dbReference type="Proteomes" id="UP000838412"/>
    </source>
</evidence>
<evidence type="ECO:0000256" key="1">
    <source>
        <dbReference type="ARBA" id="ARBA00023157"/>
    </source>
</evidence>
<reference evidence="5" key="1">
    <citation type="submission" date="2022-01" db="EMBL/GenBank/DDBJ databases">
        <authorList>
            <person name="Braso-Vives M."/>
        </authorList>
    </citation>
    <scope>NUCLEOTIDE SEQUENCE</scope>
</reference>
<dbReference type="PROSITE" id="PS50923">
    <property type="entry name" value="SUSHI"/>
    <property type="match status" value="1"/>
</dbReference>
<dbReference type="Pfam" id="PF00084">
    <property type="entry name" value="Sushi"/>
    <property type="match status" value="1"/>
</dbReference>
<feature type="chain" id="PRO_5035458842" evidence="3">
    <location>
        <begin position="22"/>
        <end position="103"/>
    </location>
</feature>
<dbReference type="EMBL" id="OV696686">
    <property type="protein sequence ID" value="CAH1229120.1"/>
    <property type="molecule type" value="Genomic_DNA"/>
</dbReference>
<proteinExistence type="predicted"/>
<name>A0A8J9V862_BRALA</name>
<organism evidence="5 6">
    <name type="scientific">Branchiostoma lanceolatum</name>
    <name type="common">Common lancelet</name>
    <name type="synonym">Amphioxus lanceolatum</name>
    <dbReference type="NCBI Taxonomy" id="7740"/>
    <lineage>
        <taxon>Eukaryota</taxon>
        <taxon>Metazoa</taxon>
        <taxon>Chordata</taxon>
        <taxon>Cephalochordata</taxon>
        <taxon>Leptocardii</taxon>
        <taxon>Amphioxiformes</taxon>
        <taxon>Branchiostomatidae</taxon>
        <taxon>Branchiostoma</taxon>
    </lineage>
</organism>
<keyword evidence="6" id="KW-1185">Reference proteome</keyword>
<keyword evidence="3" id="KW-0732">Signal</keyword>
<feature type="signal peptide" evidence="3">
    <location>
        <begin position="1"/>
        <end position="21"/>
    </location>
</feature>
<evidence type="ECO:0000313" key="5">
    <source>
        <dbReference type="EMBL" id="CAH1229120.1"/>
    </source>
</evidence>
<feature type="domain" description="Sushi" evidence="4">
    <location>
        <begin position="29"/>
        <end position="92"/>
    </location>
</feature>
<dbReference type="Proteomes" id="UP000838412">
    <property type="component" value="Chromosome 1"/>
</dbReference>
<dbReference type="CDD" id="cd00033">
    <property type="entry name" value="CCP"/>
    <property type="match status" value="1"/>
</dbReference>
<dbReference type="OrthoDB" id="9998170at2759"/>
<dbReference type="AlphaFoldDB" id="A0A8J9V862"/>
<dbReference type="InterPro" id="IPR000436">
    <property type="entry name" value="Sushi_SCR_CCP_dom"/>
</dbReference>
<comment type="caution">
    <text evidence="2">Lacks conserved residue(s) required for the propagation of feature annotation.</text>
</comment>
<keyword evidence="1" id="KW-1015">Disulfide bond</keyword>
<keyword evidence="2" id="KW-0768">Sushi</keyword>
<evidence type="ECO:0000256" key="2">
    <source>
        <dbReference type="PROSITE-ProRule" id="PRU00302"/>
    </source>
</evidence>
<dbReference type="InterPro" id="IPR035976">
    <property type="entry name" value="Sushi/SCR/CCP_sf"/>
</dbReference>